<dbReference type="EMBL" id="DWWD01000040">
    <property type="protein sequence ID" value="HJC50890.1"/>
    <property type="molecule type" value="Genomic_DNA"/>
</dbReference>
<reference evidence="1" key="1">
    <citation type="journal article" date="2021" name="PeerJ">
        <title>Extensive microbial diversity within the chicken gut microbiome revealed by metagenomics and culture.</title>
        <authorList>
            <person name="Gilroy R."/>
            <person name="Ravi A."/>
            <person name="Getino M."/>
            <person name="Pursley I."/>
            <person name="Horton D.L."/>
            <person name="Alikhan N.F."/>
            <person name="Baker D."/>
            <person name="Gharbi K."/>
            <person name="Hall N."/>
            <person name="Watson M."/>
            <person name="Adriaenssens E.M."/>
            <person name="Foster-Nyarko E."/>
            <person name="Jarju S."/>
            <person name="Secka A."/>
            <person name="Antonio M."/>
            <person name="Oren A."/>
            <person name="Chaudhuri R.R."/>
            <person name="La Ragione R."/>
            <person name="Hildebrand F."/>
            <person name="Pallen M.J."/>
        </authorList>
    </citation>
    <scope>NUCLEOTIDE SEQUENCE</scope>
    <source>
        <strain evidence="1">ChiSjej3B21-8574</strain>
    </source>
</reference>
<sequence length="188" mass="21643">MRQLLTDWKNKHTIVSLFCDENDQDTFLSGYIMDCDEDWVLIGHITPRGEYDGYILKAIDDIIHIESQGKYEAKMELLYSLKNQKPHPAIDRTKDITLFHEIINKCEKEKCLTTIEIMQDDACTLTGRIQYRDGMIVIKKIDEYGEPDGMAYAEEKDVSAIAFDNADLQDLQLLCEAGSMVNGRIQRI</sequence>
<dbReference type="Proteomes" id="UP000823904">
    <property type="component" value="Unassembled WGS sequence"/>
</dbReference>
<dbReference type="AlphaFoldDB" id="A0A9D2PHI0"/>
<reference evidence="1" key="2">
    <citation type="submission" date="2021-04" db="EMBL/GenBank/DDBJ databases">
        <authorList>
            <person name="Gilroy R."/>
        </authorList>
    </citation>
    <scope>NUCLEOTIDE SEQUENCE</scope>
    <source>
        <strain evidence="1">ChiSjej3B21-8574</strain>
    </source>
</reference>
<protein>
    <submittedName>
        <fullName evidence="1">Uncharacterized protein</fullName>
    </submittedName>
</protein>
<organism evidence="1 2">
    <name type="scientific">Candidatus Anaerostipes avistercoris</name>
    <dbReference type="NCBI Taxonomy" id="2838462"/>
    <lineage>
        <taxon>Bacteria</taxon>
        <taxon>Bacillati</taxon>
        <taxon>Bacillota</taxon>
        <taxon>Clostridia</taxon>
        <taxon>Lachnospirales</taxon>
        <taxon>Lachnospiraceae</taxon>
        <taxon>Anaerostipes</taxon>
    </lineage>
</organism>
<proteinExistence type="predicted"/>
<accession>A0A9D2PHI0</accession>
<comment type="caution">
    <text evidence="1">The sequence shown here is derived from an EMBL/GenBank/DDBJ whole genome shotgun (WGS) entry which is preliminary data.</text>
</comment>
<gene>
    <name evidence="1" type="ORF">H9754_10035</name>
</gene>
<evidence type="ECO:0000313" key="2">
    <source>
        <dbReference type="Proteomes" id="UP000823904"/>
    </source>
</evidence>
<name>A0A9D2PHI0_9FIRM</name>
<evidence type="ECO:0000313" key="1">
    <source>
        <dbReference type="EMBL" id="HJC50890.1"/>
    </source>
</evidence>